<evidence type="ECO:0000256" key="6">
    <source>
        <dbReference type="ARBA" id="ARBA00022723"/>
    </source>
</evidence>
<evidence type="ECO:0000256" key="8">
    <source>
        <dbReference type="ARBA" id="ARBA00023004"/>
    </source>
</evidence>
<proteinExistence type="inferred from homology"/>
<organism evidence="13 14">
    <name type="scientific">Romeriopsis navalis LEGE 11480</name>
    <dbReference type="NCBI Taxonomy" id="2777977"/>
    <lineage>
        <taxon>Bacteria</taxon>
        <taxon>Bacillati</taxon>
        <taxon>Cyanobacteriota</taxon>
        <taxon>Cyanophyceae</taxon>
        <taxon>Leptolyngbyales</taxon>
        <taxon>Leptolyngbyaceae</taxon>
        <taxon>Romeriopsis</taxon>
        <taxon>Romeriopsis navalis</taxon>
    </lineage>
</organism>
<dbReference type="InterPro" id="IPR015421">
    <property type="entry name" value="PyrdxlP-dep_Trfase_major"/>
</dbReference>
<dbReference type="Pfam" id="PF00266">
    <property type="entry name" value="Aminotran_5"/>
    <property type="match status" value="1"/>
</dbReference>
<evidence type="ECO:0000256" key="3">
    <source>
        <dbReference type="ARBA" id="ARBA00011738"/>
    </source>
</evidence>
<evidence type="ECO:0000313" key="13">
    <source>
        <dbReference type="EMBL" id="MBE9028998.1"/>
    </source>
</evidence>
<dbReference type="InterPro" id="IPR015424">
    <property type="entry name" value="PyrdxlP-dep_Trfase"/>
</dbReference>
<dbReference type="FunFam" id="3.40.640.10:FF:000084">
    <property type="entry name" value="IscS-like cysteine desulfurase"/>
    <property type="match status" value="1"/>
</dbReference>
<evidence type="ECO:0000256" key="11">
    <source>
        <dbReference type="RuleBase" id="RU004504"/>
    </source>
</evidence>
<gene>
    <name evidence="13" type="ORF">IQ266_04380</name>
</gene>
<evidence type="ECO:0000256" key="9">
    <source>
        <dbReference type="ARBA" id="ARBA00023014"/>
    </source>
</evidence>
<protein>
    <recommendedName>
        <fullName evidence="4">cysteine desulfurase</fullName>
        <ecNumber evidence="4">2.8.1.7</ecNumber>
    </recommendedName>
</protein>
<keyword evidence="8" id="KW-0408">Iron</keyword>
<dbReference type="PANTHER" id="PTHR11601:SF34">
    <property type="entry name" value="CYSTEINE DESULFURASE"/>
    <property type="match status" value="1"/>
</dbReference>
<keyword evidence="14" id="KW-1185">Reference proteome</keyword>
<evidence type="ECO:0000256" key="7">
    <source>
        <dbReference type="ARBA" id="ARBA00022898"/>
    </source>
</evidence>
<dbReference type="AlphaFoldDB" id="A0A928Z3B0"/>
<evidence type="ECO:0000259" key="12">
    <source>
        <dbReference type="Pfam" id="PF00266"/>
    </source>
</evidence>
<dbReference type="NCBIfam" id="NF002806">
    <property type="entry name" value="PRK02948.1"/>
    <property type="match status" value="1"/>
</dbReference>
<reference evidence="13" key="1">
    <citation type="submission" date="2020-10" db="EMBL/GenBank/DDBJ databases">
        <authorList>
            <person name="Castelo-Branco R."/>
            <person name="Eusebio N."/>
            <person name="Adriana R."/>
            <person name="Vieira A."/>
            <person name="Brugerolle De Fraissinette N."/>
            <person name="Rezende De Castro R."/>
            <person name="Schneider M.P."/>
            <person name="Vasconcelos V."/>
            <person name="Leao P.N."/>
        </authorList>
    </citation>
    <scope>NUCLEOTIDE SEQUENCE</scope>
    <source>
        <strain evidence="13">LEGE 11480</strain>
    </source>
</reference>
<dbReference type="PROSITE" id="PS00595">
    <property type="entry name" value="AA_TRANSFER_CLASS_5"/>
    <property type="match status" value="1"/>
</dbReference>
<dbReference type="SUPFAM" id="SSF53383">
    <property type="entry name" value="PLP-dependent transferases"/>
    <property type="match status" value="1"/>
</dbReference>
<dbReference type="Gene3D" id="1.10.260.50">
    <property type="match status" value="1"/>
</dbReference>
<dbReference type="PANTHER" id="PTHR11601">
    <property type="entry name" value="CYSTEINE DESULFURYLASE FAMILY MEMBER"/>
    <property type="match status" value="1"/>
</dbReference>
<evidence type="ECO:0000256" key="4">
    <source>
        <dbReference type="ARBA" id="ARBA00012239"/>
    </source>
</evidence>
<dbReference type="Proteomes" id="UP000625316">
    <property type="component" value="Unassembled WGS sequence"/>
</dbReference>
<dbReference type="Gene3D" id="3.40.640.10">
    <property type="entry name" value="Type I PLP-dependent aspartate aminotransferase-like (Major domain)"/>
    <property type="match status" value="1"/>
</dbReference>
<comment type="catalytic activity">
    <reaction evidence="10">
        <text>(sulfur carrier)-H + L-cysteine = (sulfur carrier)-SH + L-alanine</text>
        <dbReference type="Rhea" id="RHEA:43892"/>
        <dbReference type="Rhea" id="RHEA-COMP:14737"/>
        <dbReference type="Rhea" id="RHEA-COMP:14739"/>
        <dbReference type="ChEBI" id="CHEBI:29917"/>
        <dbReference type="ChEBI" id="CHEBI:35235"/>
        <dbReference type="ChEBI" id="CHEBI:57972"/>
        <dbReference type="ChEBI" id="CHEBI:64428"/>
        <dbReference type="EC" id="2.8.1.7"/>
    </reaction>
</comment>
<feature type="domain" description="Aminotransferase class V" evidence="12">
    <location>
        <begin position="3"/>
        <end position="363"/>
    </location>
</feature>
<evidence type="ECO:0000256" key="10">
    <source>
        <dbReference type="ARBA" id="ARBA00050776"/>
    </source>
</evidence>
<name>A0A928Z3B0_9CYAN</name>
<dbReference type="PIRSF" id="PIRSF005572">
    <property type="entry name" value="NifS"/>
    <property type="match status" value="1"/>
</dbReference>
<evidence type="ECO:0000256" key="2">
    <source>
        <dbReference type="ARBA" id="ARBA00006490"/>
    </source>
</evidence>
<dbReference type="InterPro" id="IPR015422">
    <property type="entry name" value="PyrdxlP-dep_Trfase_small"/>
</dbReference>
<keyword evidence="9" id="KW-0411">Iron-sulfur</keyword>
<comment type="caution">
    <text evidence="13">The sequence shown here is derived from an EMBL/GenBank/DDBJ whole genome shotgun (WGS) entry which is preliminary data.</text>
</comment>
<dbReference type="EC" id="2.8.1.7" evidence="4"/>
<dbReference type="GO" id="GO:0031071">
    <property type="term" value="F:cysteine desulfurase activity"/>
    <property type="evidence" value="ECO:0007669"/>
    <property type="project" value="UniProtKB-EC"/>
</dbReference>
<dbReference type="InterPro" id="IPR000192">
    <property type="entry name" value="Aminotrans_V_dom"/>
</dbReference>
<keyword evidence="6" id="KW-0479">Metal-binding</keyword>
<dbReference type="InterPro" id="IPR020578">
    <property type="entry name" value="Aminotrans_V_PyrdxlP_BS"/>
</dbReference>
<dbReference type="EMBL" id="JADEXQ010000009">
    <property type="protein sequence ID" value="MBE9028998.1"/>
    <property type="molecule type" value="Genomic_DNA"/>
</dbReference>
<dbReference type="RefSeq" id="WP_264323819.1">
    <property type="nucleotide sequence ID" value="NZ_JADEXQ010000009.1"/>
</dbReference>
<comment type="cofactor">
    <cofactor evidence="1 11">
        <name>pyridoxal 5'-phosphate</name>
        <dbReference type="ChEBI" id="CHEBI:597326"/>
    </cofactor>
</comment>
<dbReference type="GO" id="GO:0051536">
    <property type="term" value="F:iron-sulfur cluster binding"/>
    <property type="evidence" value="ECO:0007669"/>
    <property type="project" value="UniProtKB-KW"/>
</dbReference>
<evidence type="ECO:0000313" key="14">
    <source>
        <dbReference type="Proteomes" id="UP000625316"/>
    </source>
</evidence>
<comment type="similarity">
    <text evidence="2">Belongs to the class-V pyridoxal-phosphate-dependent aminotransferase family. NifS/IscS subfamily.</text>
</comment>
<keyword evidence="5" id="KW-0808">Transferase</keyword>
<comment type="subunit">
    <text evidence="3">Homodimer.</text>
</comment>
<dbReference type="GO" id="GO:0046872">
    <property type="term" value="F:metal ion binding"/>
    <property type="evidence" value="ECO:0007669"/>
    <property type="project" value="UniProtKB-KW"/>
</dbReference>
<evidence type="ECO:0000256" key="1">
    <source>
        <dbReference type="ARBA" id="ARBA00001933"/>
    </source>
</evidence>
<dbReference type="InterPro" id="IPR016454">
    <property type="entry name" value="Cysteine_dSase"/>
</dbReference>
<sequence length="383" mass="40763">MQIYLDYSATTPPRPEVIDLMQQVMLTQWGNPSSLHHWGTRSATLLEQARWQVGRLINAPAEAMVFTAGGTESDNLAILGVAKRFAQPAHVIISAIEHAAVSEPAKMLEAAGWEITRLPVDRSGRINPLDLQAALQPNTALVSIIWGQSEIGTIQPIAELARITHEQGALFHTDAVQMAGRGVIDVQAMPIDLLSLSSHKLYGPQGVGALYVRPGLEIAPVIGGGGQEDKLRSGTQAIANIAGFGLAAKLALAEMPIEIARLTAIRDRLFEQLADTAFASTGNRTHRLPHHASFCLPNNSSISGKHLVRQMNLAGIGISAGAACSSGKITPSPILQAIGHSEPVAQTGIRLTLGKATTMADIDWAAMALRQILERSLPTVAMV</sequence>
<dbReference type="Gene3D" id="3.90.1150.10">
    <property type="entry name" value="Aspartate Aminotransferase, domain 1"/>
    <property type="match status" value="1"/>
</dbReference>
<accession>A0A928Z3B0</accession>
<keyword evidence="7" id="KW-0663">Pyridoxal phosphate</keyword>
<evidence type="ECO:0000256" key="5">
    <source>
        <dbReference type="ARBA" id="ARBA00022679"/>
    </source>
</evidence>